<dbReference type="EMBL" id="JAFEMO010000008">
    <property type="protein sequence ID" value="KAH7565990.1"/>
    <property type="molecule type" value="Genomic_DNA"/>
</dbReference>
<dbReference type="InterPro" id="IPR036188">
    <property type="entry name" value="FAD/NAD-bd_sf"/>
</dbReference>
<evidence type="ECO:0000256" key="2">
    <source>
        <dbReference type="ARBA" id="ARBA00023033"/>
    </source>
</evidence>
<dbReference type="Proteomes" id="UP000827721">
    <property type="component" value="Unassembled WGS sequence"/>
</dbReference>
<protein>
    <submittedName>
        <fullName evidence="3">Uncharacterized protein</fullName>
    </submittedName>
</protein>
<dbReference type="PANTHER" id="PTHR45934:SF1">
    <property type="entry name" value="OS04G0423100 PROTEIN"/>
    <property type="match status" value="1"/>
</dbReference>
<accession>A0ABQ8HNR7</accession>
<evidence type="ECO:0000313" key="4">
    <source>
        <dbReference type="Proteomes" id="UP000827721"/>
    </source>
</evidence>
<dbReference type="SUPFAM" id="SSF51905">
    <property type="entry name" value="FAD/NAD(P)-binding domain"/>
    <property type="match status" value="2"/>
</dbReference>
<gene>
    <name evidence="3" type="ORF">JRO89_XS08G0054500</name>
</gene>
<sequence length="205" mass="23038">MFGYPWHIVFRNLSKGNIKVACDAMHPVTPDLGQGYYAALEDAVVLGRHIGNSILVANRRLEPRGVGQAIEGYVLERRWHVTWLVMGSYSLGTPLMFGYPWHIVFRNLSKGSIKVACDAMHPMTPDLGQGDYAVLEDDVVLGKHIGNSILIANRRLKPRGVGQAIEGYVLERRWHVRWLVMGSYSLGWVQQGNVYDKASNSMKMD</sequence>
<organism evidence="3 4">
    <name type="scientific">Xanthoceras sorbifolium</name>
    <dbReference type="NCBI Taxonomy" id="99658"/>
    <lineage>
        <taxon>Eukaryota</taxon>
        <taxon>Viridiplantae</taxon>
        <taxon>Streptophyta</taxon>
        <taxon>Embryophyta</taxon>
        <taxon>Tracheophyta</taxon>
        <taxon>Spermatophyta</taxon>
        <taxon>Magnoliopsida</taxon>
        <taxon>eudicotyledons</taxon>
        <taxon>Gunneridae</taxon>
        <taxon>Pentapetalae</taxon>
        <taxon>rosids</taxon>
        <taxon>malvids</taxon>
        <taxon>Sapindales</taxon>
        <taxon>Sapindaceae</taxon>
        <taxon>Xanthoceroideae</taxon>
        <taxon>Xanthoceras</taxon>
    </lineage>
</organism>
<dbReference type="Gene3D" id="3.50.50.60">
    <property type="entry name" value="FAD/NAD(P)-binding domain"/>
    <property type="match status" value="2"/>
</dbReference>
<dbReference type="InterPro" id="IPR044560">
    <property type="entry name" value="MOase"/>
</dbReference>
<comment type="caution">
    <text evidence="3">The sequence shown here is derived from an EMBL/GenBank/DDBJ whole genome shotgun (WGS) entry which is preliminary data.</text>
</comment>
<keyword evidence="1" id="KW-0560">Oxidoreductase</keyword>
<dbReference type="PANTHER" id="PTHR45934">
    <property type="entry name" value="FAD/NAD(P)-BINDING OXIDOREDUCTASE FAMILY PROTEIN"/>
    <property type="match status" value="1"/>
</dbReference>
<keyword evidence="4" id="KW-1185">Reference proteome</keyword>
<proteinExistence type="predicted"/>
<keyword evidence="2" id="KW-0503">Monooxygenase</keyword>
<reference evidence="3 4" key="1">
    <citation type="submission" date="2021-02" db="EMBL/GenBank/DDBJ databases">
        <title>Plant Genome Project.</title>
        <authorList>
            <person name="Zhang R.-G."/>
        </authorList>
    </citation>
    <scope>NUCLEOTIDE SEQUENCE [LARGE SCALE GENOMIC DNA]</scope>
    <source>
        <tissue evidence="3">Leaves</tissue>
    </source>
</reference>
<evidence type="ECO:0000313" key="3">
    <source>
        <dbReference type="EMBL" id="KAH7565990.1"/>
    </source>
</evidence>
<name>A0ABQ8HNR7_9ROSI</name>
<evidence type="ECO:0000256" key="1">
    <source>
        <dbReference type="ARBA" id="ARBA00023002"/>
    </source>
</evidence>